<evidence type="ECO:0000256" key="1">
    <source>
        <dbReference type="SAM" id="MobiDB-lite"/>
    </source>
</evidence>
<feature type="region of interest" description="Disordered" evidence="1">
    <location>
        <begin position="23"/>
        <end position="108"/>
    </location>
</feature>
<organism evidence="2 3">
    <name type="scientific">Rhodocollybia butyracea</name>
    <dbReference type="NCBI Taxonomy" id="206335"/>
    <lineage>
        <taxon>Eukaryota</taxon>
        <taxon>Fungi</taxon>
        <taxon>Dikarya</taxon>
        <taxon>Basidiomycota</taxon>
        <taxon>Agaricomycotina</taxon>
        <taxon>Agaricomycetes</taxon>
        <taxon>Agaricomycetidae</taxon>
        <taxon>Agaricales</taxon>
        <taxon>Marasmiineae</taxon>
        <taxon>Omphalotaceae</taxon>
        <taxon>Rhodocollybia</taxon>
    </lineage>
</organism>
<evidence type="ECO:0000313" key="3">
    <source>
        <dbReference type="Proteomes" id="UP000772434"/>
    </source>
</evidence>
<dbReference type="Proteomes" id="UP000772434">
    <property type="component" value="Unassembled WGS sequence"/>
</dbReference>
<proteinExistence type="predicted"/>
<reference evidence="2" key="1">
    <citation type="submission" date="2020-11" db="EMBL/GenBank/DDBJ databases">
        <authorList>
            <consortium name="DOE Joint Genome Institute"/>
            <person name="Ahrendt S."/>
            <person name="Riley R."/>
            <person name="Andreopoulos W."/>
            <person name="Labutti K."/>
            <person name="Pangilinan J."/>
            <person name="Ruiz-Duenas F.J."/>
            <person name="Barrasa J.M."/>
            <person name="Sanchez-Garcia M."/>
            <person name="Camarero S."/>
            <person name="Miyauchi S."/>
            <person name="Serrano A."/>
            <person name="Linde D."/>
            <person name="Babiker R."/>
            <person name="Drula E."/>
            <person name="Ayuso-Fernandez I."/>
            <person name="Pacheco R."/>
            <person name="Padilla G."/>
            <person name="Ferreira P."/>
            <person name="Barriuso J."/>
            <person name="Kellner H."/>
            <person name="Castanera R."/>
            <person name="Alfaro M."/>
            <person name="Ramirez L."/>
            <person name="Pisabarro A.G."/>
            <person name="Kuo A."/>
            <person name="Tritt A."/>
            <person name="Lipzen A."/>
            <person name="He G."/>
            <person name="Yan M."/>
            <person name="Ng V."/>
            <person name="Cullen D."/>
            <person name="Martin F."/>
            <person name="Rosso M.-N."/>
            <person name="Henrissat B."/>
            <person name="Hibbett D."/>
            <person name="Martinez A.T."/>
            <person name="Grigoriev I.V."/>
        </authorList>
    </citation>
    <scope>NUCLEOTIDE SEQUENCE</scope>
    <source>
        <strain evidence="2">AH 40177</strain>
    </source>
</reference>
<dbReference type="AlphaFoldDB" id="A0A9P5PDE6"/>
<sequence length="157" mass="17448">MVEDWKTKYVGDVLTNLLAEREKYGWRGSKDRDESVNDHALTKLGYTVPTPTGINLGPSTNDHQLAQQTSHSFAKSTQKEKDEEKDTEKGEAEGEKSGEADPPSMRSEMAIFERFGMLPAPVGETLDAFRARESHNIAKLAVALNDINEQLASGRRQ</sequence>
<dbReference type="EMBL" id="JADNRY010000207">
    <property type="protein sequence ID" value="KAF9061299.1"/>
    <property type="molecule type" value="Genomic_DNA"/>
</dbReference>
<name>A0A9P5PDE6_9AGAR</name>
<feature type="compositionally biased region" description="Polar residues" evidence="1">
    <location>
        <begin position="49"/>
        <end position="76"/>
    </location>
</feature>
<comment type="caution">
    <text evidence="2">The sequence shown here is derived from an EMBL/GenBank/DDBJ whole genome shotgun (WGS) entry which is preliminary data.</text>
</comment>
<feature type="compositionally biased region" description="Basic and acidic residues" evidence="1">
    <location>
        <begin position="77"/>
        <end position="99"/>
    </location>
</feature>
<feature type="compositionally biased region" description="Basic and acidic residues" evidence="1">
    <location>
        <begin position="23"/>
        <end position="41"/>
    </location>
</feature>
<gene>
    <name evidence="2" type="ORF">BDP27DRAFT_1488723</name>
</gene>
<accession>A0A9P5PDE6</accession>
<evidence type="ECO:0000313" key="2">
    <source>
        <dbReference type="EMBL" id="KAF9061299.1"/>
    </source>
</evidence>
<protein>
    <submittedName>
        <fullName evidence="2">Uncharacterized protein</fullName>
    </submittedName>
</protein>
<keyword evidence="3" id="KW-1185">Reference proteome</keyword>